<feature type="compositionally biased region" description="Polar residues" evidence="1">
    <location>
        <begin position="849"/>
        <end position="866"/>
    </location>
</feature>
<proteinExistence type="predicted"/>
<feature type="region of interest" description="Disordered" evidence="1">
    <location>
        <begin position="2469"/>
        <end position="2498"/>
    </location>
</feature>
<protein>
    <submittedName>
        <fullName evidence="3">Uncharacterized protein</fullName>
    </submittedName>
</protein>
<feature type="compositionally biased region" description="Low complexity" evidence="1">
    <location>
        <begin position="95"/>
        <end position="104"/>
    </location>
</feature>
<feature type="compositionally biased region" description="Low complexity" evidence="1">
    <location>
        <begin position="2236"/>
        <end position="2253"/>
    </location>
</feature>
<feature type="compositionally biased region" description="Basic and acidic residues" evidence="1">
    <location>
        <begin position="802"/>
        <end position="821"/>
    </location>
</feature>
<feature type="region of interest" description="Disordered" evidence="1">
    <location>
        <begin position="988"/>
        <end position="1023"/>
    </location>
</feature>
<evidence type="ECO:0000313" key="3">
    <source>
        <dbReference type="EMBL" id="KAJ2783047.1"/>
    </source>
</evidence>
<feature type="region of interest" description="Disordered" evidence="1">
    <location>
        <begin position="199"/>
        <end position="487"/>
    </location>
</feature>
<feature type="compositionally biased region" description="Polar residues" evidence="1">
    <location>
        <begin position="327"/>
        <end position="343"/>
    </location>
</feature>
<feature type="transmembrane region" description="Helical" evidence="2">
    <location>
        <begin position="2857"/>
        <end position="2879"/>
    </location>
</feature>
<feature type="compositionally biased region" description="Low complexity" evidence="1">
    <location>
        <begin position="497"/>
        <end position="511"/>
    </location>
</feature>
<feature type="compositionally biased region" description="Basic and acidic residues" evidence="1">
    <location>
        <begin position="377"/>
        <end position="390"/>
    </location>
</feature>
<feature type="transmembrane region" description="Helical" evidence="2">
    <location>
        <begin position="3352"/>
        <end position="3371"/>
    </location>
</feature>
<feature type="transmembrane region" description="Helical" evidence="2">
    <location>
        <begin position="2948"/>
        <end position="2970"/>
    </location>
</feature>
<feature type="transmembrane region" description="Helical" evidence="2">
    <location>
        <begin position="3017"/>
        <end position="3040"/>
    </location>
</feature>
<feature type="compositionally biased region" description="Low complexity" evidence="1">
    <location>
        <begin position="3077"/>
        <end position="3106"/>
    </location>
</feature>
<feature type="compositionally biased region" description="Basic and acidic residues" evidence="1">
    <location>
        <begin position="2570"/>
        <end position="2586"/>
    </location>
</feature>
<feature type="compositionally biased region" description="Low complexity" evidence="1">
    <location>
        <begin position="747"/>
        <end position="758"/>
    </location>
</feature>
<feature type="compositionally biased region" description="Polar residues" evidence="1">
    <location>
        <begin position="293"/>
        <end position="306"/>
    </location>
</feature>
<feature type="compositionally biased region" description="Low complexity" evidence="1">
    <location>
        <begin position="1329"/>
        <end position="1342"/>
    </location>
</feature>
<feature type="compositionally biased region" description="Low complexity" evidence="1">
    <location>
        <begin position="2656"/>
        <end position="2665"/>
    </location>
</feature>
<feature type="compositionally biased region" description="Polar residues" evidence="1">
    <location>
        <begin position="217"/>
        <end position="227"/>
    </location>
</feature>
<comment type="caution">
    <text evidence="3">The sequence shown here is derived from an EMBL/GenBank/DDBJ whole genome shotgun (WGS) entry which is preliminary data.</text>
</comment>
<feature type="compositionally biased region" description="Gly residues" evidence="1">
    <location>
        <begin position="2484"/>
        <end position="2496"/>
    </location>
</feature>
<feature type="compositionally biased region" description="Basic and acidic residues" evidence="1">
    <location>
        <begin position="893"/>
        <end position="903"/>
    </location>
</feature>
<evidence type="ECO:0000256" key="1">
    <source>
        <dbReference type="SAM" id="MobiDB-lite"/>
    </source>
</evidence>
<feature type="compositionally biased region" description="Polar residues" evidence="1">
    <location>
        <begin position="930"/>
        <end position="953"/>
    </location>
</feature>
<feature type="region of interest" description="Disordered" evidence="1">
    <location>
        <begin position="1069"/>
        <end position="1100"/>
    </location>
</feature>
<feature type="compositionally biased region" description="Polar residues" evidence="1">
    <location>
        <begin position="1382"/>
        <end position="1396"/>
    </location>
</feature>
<feature type="region of interest" description="Disordered" evidence="1">
    <location>
        <begin position="1486"/>
        <end position="1509"/>
    </location>
</feature>
<feature type="compositionally biased region" description="Low complexity" evidence="1">
    <location>
        <begin position="1486"/>
        <end position="1502"/>
    </location>
</feature>
<dbReference type="OrthoDB" id="10261361at2759"/>
<keyword evidence="2" id="KW-0472">Membrane</keyword>
<keyword evidence="2" id="KW-0812">Transmembrane</keyword>
<feature type="compositionally biased region" description="Low complexity" evidence="1">
    <location>
        <begin position="2138"/>
        <end position="2153"/>
    </location>
</feature>
<feature type="transmembrane region" description="Helical" evidence="2">
    <location>
        <begin position="3319"/>
        <end position="3340"/>
    </location>
</feature>
<feature type="region of interest" description="Disordered" evidence="1">
    <location>
        <begin position="1702"/>
        <end position="1725"/>
    </location>
</feature>
<feature type="compositionally biased region" description="Low complexity" evidence="1">
    <location>
        <begin position="417"/>
        <end position="437"/>
    </location>
</feature>
<reference evidence="3" key="1">
    <citation type="submission" date="2022-07" db="EMBL/GenBank/DDBJ databases">
        <title>Phylogenomic reconstructions and comparative analyses of Kickxellomycotina fungi.</title>
        <authorList>
            <person name="Reynolds N.K."/>
            <person name="Stajich J.E."/>
            <person name="Barry K."/>
            <person name="Grigoriev I.V."/>
            <person name="Crous P."/>
            <person name="Smith M.E."/>
        </authorList>
    </citation>
    <scope>NUCLEOTIDE SEQUENCE</scope>
    <source>
        <strain evidence="3">BCRC 34489</strain>
    </source>
</reference>
<sequence>MASRRTHNQAQSPRRRSTRSDSAGTSEPSSAERQQLMSIFGSYPANAARDSAAPEQANSSSSGKNNHGNVTAEGSSGSLSSHHRIAEFSSPSPPSSADASTQSSGHLPENVHLSMPGIARPVAEVQTKKSFSADQSRAELRHQQRPKAAIREGPQPKSPQKQQHQQPMQQQPAAEMSEHQRKKIVAAYNNQFAHLLGTQMQQVTPSANGESPAVSLVSGSSFNSPRTITLEDLQRSSRMQPRRAALSRGDEDASGESETHAQAGSANKGKWSQPTTPSSGKDRDSGLFGGQPFSFTSPVNNASSGVATPRRPGGFEPIAEIDEDAGSSWSQSVARAQGVTNLNIGRRQIPQFDEGIYGDDGESSTSETPDESAGFSHGDDAGQPRPRYDVHVPPPETLARTPTLITRSPTPTRMFDQQQQQRPRTPSRLSSSSASTSHGRRRRATTVSHGDDSVTYGGDPRSRRSSASNNNTSYTSHSRSRSFGSSTEPITLQQLQNQRMRLEQQQQQQSRNDVEDLAVPLIPPPPEGGAMQFLNPFVGRSGIGASGSASEGGAGLPAGMTSSEGIPEYLYERVSPHRYTPESVTHTRIRHRKQRNPSSVVSSVASPAYTISSAYSPSNAGSNVTYELTFLGMHRTADAASHASMSQVISDAASSSGARPIGLVRSDSRRRSSSMASASPVPGSPSELRAARRRQMHSRSGSVGSRVSSMRDEIEQRQAQELAEDAWAGSRPKSAMSSHNGDHPQSRPTTPARNATTPVLQRWENARREAAGARPLVSTSSSSSPGPAQKTARVPMTPKSRKVAEIRERIEEWQQRTEASDSMHGAMPPLSVSSGSGSHGRGKAVDSALSASSGTTAMGAQQNIGQIESVRASTEPAKSAAAAGSSGSPASKKSPDSTHDQPRLKPLTPAMGYQKHHSGHSQLERVQALGRSNTQASRESKYSVDTAQSSNVPPSLYGSDKSVFSTPLLSGLPPVSVPSDIASLRTQNTATTTKTVHRPSILAQSSSPQAAAASVSPPEDRDSRFLGTVMSAVSSPVSVGGHKKQSLVIDARSASSEILQDLKEVKRASPKILQSSASPSSSSAVSSSHVSRVSGSSIMADPPRVATHEVMESPAVPAPSVLVPEERRAWAANHPTDRPPISGLSDESMSSGQSSEWDEKLRQRAQRASMRVNDSGELSIRPEISESPAKAQEPKTTGGLLAMAAHSGLLNSSDSSTPPVTEEFRKERVFSALATLEGAKPRPQMQQKSPRSRKARHNRDPLRSGSSSPATCPAPAQRNQNLPSPAGAQQLNPNMQSKFSLTDSSRRTSGISKASDASPVFTPGSDKLSSVSSYGSPQSVPPLDTKNLPRDEPEQLLSAITTPVATGVSRPPSQRMGRHGSSPLNPYNGSPTSIDSGSPAPPLPAIPTSAPQQQPPPGLLQRITGTIRRKRPSAEKQPVSAPGNVSSAIDPQQVMVFTQTPLPRRWWRNIKESMYAPIPPIHGVPQQYQQQYQQQQQQSQQQVSEALATDPAQVVEQLPARPARRHSFSGSTNIEQEKIAAALSPRENVRRKVTLAARVRDMLRGRRPALASAGLGPMAVAGAAGAAAGAVAAHSHHSGSSGPVGAPLTERLNLHIANTVSSDGQMSHLQPTWAPSNPFNQSLVGSQIPAGPRRRASFDTLSVHQMAEIDRQDMQSRLDHLISPHLPAPGRTQTGLSMVPESHQSLANSPHLGHSQGMSSVYSPSSKFSFTAPLPAAGSYTPKPLPATPRQKSQHHISMNSEQSVFKFPPKPEMTQKDQQATSPSPIFKVSDGSGSSHGRDDKGKQALQSSVSMPKQEMVQRPNPASNALQFTSAPGSNDILVHTAQVSGPEPLPPIMSQQVSGTHDQQQYEMQQLPYTAPEQNAGLQKRPSLLQRLTSGWRKPVPSAPFQPQGGNRLEPISEENIVNQSHAPDASQHTNPLKAAAGMAGVSAAAGLLGRLFQPTASVAVKDESQMPNVNVVNSPVNPYGHAQYQTQNMVPNQQQPQQQQQSSGSTMYQAGPVPVASGLSPTVTSQDPNFHAQHPGIMNTVNSTGMPPLSHTPMPGQSQPNPYGYSQQNPYGSNQQAPGQPNVPGMPMPHDQGSYAYNAQAPGLQQQQQQQGYPPNAPSIPMTYSGESQYPQQPQPVHHAPAGAAAASNAAAAAVSSGPSKIMAMMASIPVLGSLFAKKSQPSTQEPSNAQMQHPPPGGFNPALVNSQPSAPGRYDQPPHGPHRPGSYSSYSGSSANMHNQGHGSHGGHSHAHNQSGHANESGGGGIGSMLHKAMGMFNWAQIPLLSFALRETAKNSIKPLIGRYALQYPLVEAEETAAVKAAAAKVEQHNVVRAGALRAMDAKEFRHAARGLRYHSLDNQLENVYVPRFSRLRKYRRAPEVWDDEDAHKISQRVHSRLNAVQSMRGRENDRLNRVLSINSGARRPGEPRLRGGGGRITKNRSRVLDLERGERVRYVEGHQGSGERGIDFGSGTLRGGGGGGGQPGGELLAHRIGAFFAGRRNNNSSRRQDELRQQSSGSFLSSPTRHGLRHQNVSLNRGPNVSEASSVHDSDIISIHRVPTEEKEQNQERGENVLRNDVVLDDNDDEDPRPAHSNGRTGLRQRLFGALRPQKQRQQQQRQQRQDPDECDPAEISAAEQPPPPAPVAAVGPTNGAGKPADQKKQLSSLPPMFPPFSHLPVRAVEYIMHRVGEPRVFIGSANSQLVPPNNQAMGGDGAFADTSPYRTGTEWNFVESVKFSSPYPTRVAQVQNKTVWARINSSGPGATTTKRKLMVKSRNNEIARWPAHIEVIRDFIQLLALVLGACGFTKSPVSSTVGQRWPWMVLGGIPETLGLMWADLSTTTGKSIGFFIFFGAVAALVMGMWSYGLYLERPPPRAPTTIEDEAEKKTKKNKASTVDGSGNGAEEITFEEELAVEPSPFNIFGRLFGSMPRRQRMNILYFVLTTLYIPVVKLCLEAIVWSQGYWAVANPFRETDSPSFPKPADGQHRDPAKFCYTTTMRVGRFNGAFVILPLAVLLFLGLGLALPVQIYQLSKNHMPRVPGWLDGKTPGYRLPPADLAGPSRPTSALAAAAAPPGAATEAGTVRNLNSRSRLTRSPGADRARDGTRDDPNPMLSANALLQGIDKLGIMNPEVFGNLAMLYNLANSGGGGGYGGGNYGSGTEIAGMLGGVWNHMQKWLANRKDVEDDPYLGMEKDEAYQARLRDMKQSHRNRHLATVQYRRALDTDTSDYRFLYVSHYPVHASDPARLLLWKLLAVVVAVVLAKDNCWAKSRTRHSLDAGRNAALLLVALLMLRSHHSHRPYFDPTANLSGLIMRLAVITAVIFAFPLFLISDPLSATHVGLCVTLALLNFLALCMIVWLASSALPRFQMVIRGSAQPLTLSPGILVATSPYDPRLRRLLIERVWQDTWSAILLASRDFRLLPNHRIAFCRTRAHPPYMVNYIGFAAERHLENLHLYDAIGRRAYCQAVEIERGDDGRTALMDEIAREFTGPDMYFNPYAGGSGGELAVPGNNNFYGIGRAEVQSWFGKAYILHFPFMVCMVYDELPNVVVPVADEVYLRLYLQQNRDDPAVRARRDVRRRLRALDGQYVTLTYIENAGPGGAHVRYCLPEFAEDNDAYLAQFSGRRRVLYRGVVGVQQQAQEVTPGGVNVAAGFSCSLRLTDELVVDDEYLVNNLSRAHNAFRMAFWQTGHAPETVMLVRTEVTPQSRQMLGVNEHNRHLLGLTPTFDMTAELRALFEENSETIDARLPALDGALRQYMRDSHAAFVRKRAGLTPSFHIDVFAPGPESWHVREMARQAAQGNGAMPELPATPALFGGNAALNGQWLGDEHGRLSCIPTLEQLAERLERFEDNRYMRDLLVDHGDDVRLLYERLRTLVPSSSNDPTKFAWYLFWDDIYRRYGKPAKQGGVEELRRYEVDFNPLYPQALAYFPQPRYKLERFLYERGLWKPLKTTKPGLLARLFGAGRRKHGARDQYSMDPMPVPGNLPGVVDGGDYGLDAEARVWRAGDGYDEFADLPFEPGAPAGGFLHSGLLNRLYAWLDVIAYGMDRT</sequence>
<feature type="compositionally biased region" description="Polar residues" evidence="1">
    <location>
        <begin position="2029"/>
        <end position="2038"/>
    </location>
</feature>
<feature type="region of interest" description="Disordered" evidence="1">
    <location>
        <begin position="2188"/>
        <end position="2277"/>
    </location>
</feature>
<keyword evidence="2" id="KW-1133">Transmembrane helix</keyword>
<feature type="compositionally biased region" description="Polar residues" evidence="1">
    <location>
        <begin position="2543"/>
        <end position="2556"/>
    </location>
</feature>
<feature type="region of interest" description="Disordered" evidence="1">
    <location>
        <begin position="651"/>
        <end position="962"/>
    </location>
</feature>
<feature type="region of interest" description="Disordered" evidence="1">
    <location>
        <begin position="2887"/>
        <end position="2911"/>
    </location>
</feature>
<organism evidence="3 4">
    <name type="scientific">Coemansia interrupta</name>
    <dbReference type="NCBI Taxonomy" id="1126814"/>
    <lineage>
        <taxon>Eukaryota</taxon>
        <taxon>Fungi</taxon>
        <taxon>Fungi incertae sedis</taxon>
        <taxon>Zoopagomycota</taxon>
        <taxon>Kickxellomycotina</taxon>
        <taxon>Kickxellomycetes</taxon>
        <taxon>Kickxellales</taxon>
        <taxon>Kickxellaceae</taxon>
        <taxon>Coemansia</taxon>
    </lineage>
</organism>
<feature type="region of interest" description="Disordered" evidence="1">
    <location>
        <begin position="582"/>
        <end position="601"/>
    </location>
</feature>
<name>A0A9W8HI77_9FUNG</name>
<feature type="region of interest" description="Disordered" evidence="1">
    <location>
        <begin position="3064"/>
        <end position="3122"/>
    </location>
</feature>
<dbReference type="Proteomes" id="UP001140172">
    <property type="component" value="Unassembled WGS sequence"/>
</dbReference>
<feature type="compositionally biased region" description="Polar residues" evidence="1">
    <location>
        <begin position="260"/>
        <end position="279"/>
    </location>
</feature>
<feature type="compositionally biased region" description="Polar residues" evidence="1">
    <location>
        <begin position="199"/>
        <end position="209"/>
    </location>
</feature>
<feature type="region of interest" description="Disordered" evidence="1">
    <location>
        <begin position="2431"/>
        <end position="2451"/>
    </location>
</feature>
<gene>
    <name evidence="3" type="ORF">GGI15_002720</name>
</gene>
<feature type="compositionally biased region" description="Low complexity" evidence="1">
    <location>
        <begin position="2000"/>
        <end position="2019"/>
    </location>
</feature>
<accession>A0A9W8HI77</accession>
<feature type="region of interest" description="Disordered" evidence="1">
    <location>
        <begin position="1132"/>
        <end position="1419"/>
    </location>
</feature>
<feature type="compositionally biased region" description="Polar residues" evidence="1">
    <location>
        <begin position="2065"/>
        <end position="2089"/>
    </location>
</feature>
<evidence type="ECO:0000256" key="2">
    <source>
        <dbReference type="SAM" id="Phobius"/>
    </source>
</evidence>
<feature type="compositionally biased region" description="Low complexity" evidence="1">
    <location>
        <begin position="1003"/>
        <end position="1017"/>
    </location>
</feature>
<feature type="compositionally biased region" description="Low complexity" evidence="1">
    <location>
        <begin position="158"/>
        <end position="172"/>
    </location>
</feature>
<feature type="region of interest" description="Disordered" evidence="1">
    <location>
        <begin position="2000"/>
        <end position="2153"/>
    </location>
</feature>
<feature type="compositionally biased region" description="Polar residues" evidence="1">
    <location>
        <begin position="2190"/>
        <end position="2202"/>
    </location>
</feature>
<feature type="compositionally biased region" description="Low complexity" evidence="1">
    <location>
        <begin position="698"/>
        <end position="708"/>
    </location>
</feature>
<feature type="region of interest" description="Disordered" evidence="1">
    <location>
        <begin position="1"/>
        <end position="185"/>
    </location>
</feature>
<feature type="region of interest" description="Disordered" evidence="1">
    <location>
        <begin position="497"/>
        <end position="516"/>
    </location>
</feature>
<feature type="compositionally biased region" description="Basic and acidic residues" evidence="1">
    <location>
        <begin position="3108"/>
        <end position="3120"/>
    </location>
</feature>
<feature type="transmembrane region" description="Helical" evidence="2">
    <location>
        <begin position="3289"/>
        <end position="3307"/>
    </location>
</feature>
<feature type="region of interest" description="Disordered" evidence="1">
    <location>
        <begin position="1740"/>
        <end position="1824"/>
    </location>
</feature>
<feature type="compositionally biased region" description="Basic residues" evidence="1">
    <location>
        <begin position="1"/>
        <end position="17"/>
    </location>
</feature>
<evidence type="ECO:0000313" key="4">
    <source>
        <dbReference type="Proteomes" id="UP001140172"/>
    </source>
</evidence>
<feature type="compositionally biased region" description="Polar residues" evidence="1">
    <location>
        <begin position="1209"/>
        <end position="1219"/>
    </location>
</feature>
<dbReference type="EMBL" id="JANBUM010000156">
    <property type="protein sequence ID" value="KAJ2783047.1"/>
    <property type="molecule type" value="Genomic_DNA"/>
</dbReference>
<feature type="compositionally biased region" description="Low complexity" evidence="1">
    <location>
        <begin position="1075"/>
        <end position="1097"/>
    </location>
</feature>
<feature type="compositionally biased region" description="Basic and acidic residues" evidence="1">
    <location>
        <begin position="709"/>
        <end position="718"/>
    </location>
</feature>
<feature type="compositionally biased region" description="Low complexity" evidence="1">
    <location>
        <begin position="58"/>
        <end position="69"/>
    </location>
</feature>
<feature type="compositionally biased region" description="Polar residues" evidence="1">
    <location>
        <begin position="20"/>
        <end position="37"/>
    </location>
</feature>
<feature type="compositionally biased region" description="Polar residues" evidence="1">
    <location>
        <begin position="1277"/>
        <end position="1312"/>
    </location>
</feature>
<feature type="compositionally biased region" description="Polar residues" evidence="1">
    <location>
        <begin position="2525"/>
        <end position="2536"/>
    </location>
</feature>
<feature type="compositionally biased region" description="Low complexity" evidence="1">
    <location>
        <begin position="1142"/>
        <end position="1155"/>
    </location>
</feature>
<feature type="compositionally biased region" description="Low complexity" evidence="1">
    <location>
        <begin position="673"/>
        <end position="686"/>
    </location>
</feature>
<keyword evidence="4" id="KW-1185">Reference proteome</keyword>
<feature type="compositionally biased region" description="Low complexity" evidence="1">
    <location>
        <begin position="876"/>
        <end position="892"/>
    </location>
</feature>
<feature type="region of interest" description="Disordered" evidence="1">
    <location>
        <begin position="2510"/>
        <end position="2680"/>
    </location>
</feature>
<feature type="compositionally biased region" description="Low complexity" evidence="1">
    <location>
        <begin position="465"/>
        <end position="487"/>
    </location>
</feature>